<comment type="caution">
    <text evidence="1">The sequence shown here is derived from an EMBL/GenBank/DDBJ whole genome shotgun (WGS) entry which is preliminary data.</text>
</comment>
<dbReference type="AlphaFoldDB" id="A0A0F2T3F0"/>
<name>A0A0F2T3F0_STRR3</name>
<feature type="non-terminal residue" evidence="1">
    <location>
        <position position="304"/>
    </location>
</feature>
<keyword evidence="2" id="KW-1185">Reference proteome</keyword>
<gene>
    <name evidence="1" type="ORF">VM95_37720</name>
</gene>
<reference evidence="1 2" key="1">
    <citation type="submission" date="2015-02" db="EMBL/GenBank/DDBJ databases">
        <authorList>
            <person name="Ju K.-S."/>
            <person name="Doroghazi J.R."/>
            <person name="Metcalf W."/>
        </authorList>
    </citation>
    <scope>NUCLEOTIDE SEQUENCE [LARGE SCALE GENOMIC DNA]</scope>
    <source>
        <strain evidence="1 2">ATCC 31215</strain>
    </source>
</reference>
<protein>
    <recommendedName>
        <fullName evidence="3">RHS repeat protein</fullName>
    </recommendedName>
</protein>
<accession>A0A0F2T3F0</accession>
<proteinExistence type="predicted"/>
<evidence type="ECO:0000313" key="1">
    <source>
        <dbReference type="EMBL" id="KJS57764.1"/>
    </source>
</evidence>
<dbReference type="EMBL" id="JZKH01000267">
    <property type="protein sequence ID" value="KJS57764.1"/>
    <property type="molecule type" value="Genomic_DNA"/>
</dbReference>
<evidence type="ECO:0000313" key="2">
    <source>
        <dbReference type="Proteomes" id="UP000033699"/>
    </source>
</evidence>
<organism evidence="1 2">
    <name type="scientific">Streptomyces rubellomurinus (strain ATCC 31215)</name>
    <dbReference type="NCBI Taxonomy" id="359131"/>
    <lineage>
        <taxon>Bacteria</taxon>
        <taxon>Bacillati</taxon>
        <taxon>Actinomycetota</taxon>
        <taxon>Actinomycetes</taxon>
        <taxon>Kitasatosporales</taxon>
        <taxon>Streptomycetaceae</taxon>
        <taxon>Streptomyces</taxon>
    </lineage>
</organism>
<dbReference type="Proteomes" id="UP000033699">
    <property type="component" value="Unassembled WGS sequence"/>
</dbReference>
<feature type="non-terminal residue" evidence="1">
    <location>
        <position position="1"/>
    </location>
</feature>
<evidence type="ECO:0008006" key="3">
    <source>
        <dbReference type="Google" id="ProtNLM"/>
    </source>
</evidence>
<sequence length="304" mass="33269">DDGTKVEQLTGAPKGAGDVDYNGREYWRITTPDGIQFYFGLNHLPGGDGSDPAANSVLTVPVYSPKSGDPCYNSAQGNGSWCQMAWRWQLDYIVDPHGNLTTYRYATEGNKYQRGRIQGGSNGTLTDYQRAGYVQEIDYGHRLDEQLAAKGAATPAAQVLFTTAERCLPSGAITCSEDQRTTANATSWPDTPIDQICTDSSCTNGSPTFFTTKRLTSISTRIQVDNGPRTVDTYNLTQELADPGDGTKHLLQLDSVQRVPSNGQAELKDLPPVQFQYKMRANRIDGLVPASPQFMRPRIQGITT</sequence>